<sequence>MNKSLDELIVKLTGYLGALREQKSNNKSIDKFPSKRNLLSNNEAHIKIIIEQGERLLSLNKENELFGLKSHQNDKAVLMDNFSSDLEQFATTKGLCLGGKHILSYGQSRIPEHAFFHLATSSLLPNTYASIEQPAGQAFSVYSIPFKIRVALENKIKSIIGFRSLNIIRKNGRKDESYELPFTHILNELKYTKCLDLPCSLDDIKNIYQWSCNFCHTGEKEPLWLLMKALEIISPLFIYKYQKIHEIDISDLWHRYVLSEEYIMSKLYDYKGFVRPVYHFKKGWSVQKLQLHLNNPEDPKRKYSRKDANEITFNLSETELCEVSCYWCSRTKEHY</sequence>
<comment type="caution">
    <text evidence="1">The sequence shown here is derived from an EMBL/GenBank/DDBJ whole genome shotgun (WGS) entry which is preliminary data.</text>
</comment>
<keyword evidence="2" id="KW-1185">Reference proteome</keyword>
<proteinExistence type="predicted"/>
<dbReference type="Proteomes" id="UP000194204">
    <property type="component" value="Unassembled WGS sequence"/>
</dbReference>
<dbReference type="EMBL" id="MUBK01000012">
    <property type="protein sequence ID" value="OTA20113.1"/>
    <property type="molecule type" value="Genomic_DNA"/>
</dbReference>
<gene>
    <name evidence="1" type="ORF">Xbed_01829</name>
</gene>
<accession>A0A1Y2SMD9</accession>
<evidence type="ECO:0000313" key="2">
    <source>
        <dbReference type="Proteomes" id="UP000194204"/>
    </source>
</evidence>
<dbReference type="OrthoDB" id="6636181at2"/>
<reference evidence="1 2" key="1">
    <citation type="submission" date="2017-01" db="EMBL/GenBank/DDBJ databases">
        <title>Deconstructing symbiosis and pathogenesis requirements using a combined genomic-metabolomic approach.</title>
        <authorList>
            <person name="Tobias N.J."/>
            <person name="Wolff H."/>
            <person name="Djahanschiri B."/>
            <person name="Ebersberger I."/>
            <person name="Bode H.B."/>
        </authorList>
    </citation>
    <scope>NUCLEOTIDE SEQUENCE [LARGE SCALE GENOMIC DNA]</scope>
    <source>
        <strain evidence="1 2">DSM 4764</strain>
    </source>
</reference>
<organism evidence="1 2">
    <name type="scientific">Xenorhabdus beddingii</name>
    <dbReference type="NCBI Taxonomy" id="40578"/>
    <lineage>
        <taxon>Bacteria</taxon>
        <taxon>Pseudomonadati</taxon>
        <taxon>Pseudomonadota</taxon>
        <taxon>Gammaproteobacteria</taxon>
        <taxon>Enterobacterales</taxon>
        <taxon>Morganellaceae</taxon>
        <taxon>Xenorhabdus</taxon>
    </lineage>
</organism>
<protein>
    <submittedName>
        <fullName evidence="1">Uncharacterized protein</fullName>
    </submittedName>
</protein>
<dbReference type="RefSeq" id="WP_086112613.1">
    <property type="nucleotide sequence ID" value="NZ_CAWNHF010000024.1"/>
</dbReference>
<dbReference type="AlphaFoldDB" id="A0A1Y2SMD9"/>
<name>A0A1Y2SMD9_9GAMM</name>
<evidence type="ECO:0000313" key="1">
    <source>
        <dbReference type="EMBL" id="OTA20113.1"/>
    </source>
</evidence>